<comment type="caution">
    <text evidence="3">The sequence shown here is derived from an EMBL/GenBank/DDBJ whole genome shotgun (WGS) entry which is preliminary data.</text>
</comment>
<evidence type="ECO:0000256" key="1">
    <source>
        <dbReference type="ARBA" id="ARBA00023235"/>
    </source>
</evidence>
<dbReference type="GO" id="GO:0016861">
    <property type="term" value="F:intramolecular oxidoreductase activity, interconverting aldoses and ketoses"/>
    <property type="evidence" value="ECO:0007669"/>
    <property type="project" value="InterPro"/>
</dbReference>
<protein>
    <recommendedName>
        <fullName evidence="5">Fucose isomerase</fullName>
    </recommendedName>
</protein>
<dbReference type="InterPro" id="IPR009015">
    <property type="entry name" value="Fucose_isomerase_N/cen_sf"/>
</dbReference>
<evidence type="ECO:0000313" key="4">
    <source>
        <dbReference type="Proteomes" id="UP000824169"/>
    </source>
</evidence>
<evidence type="ECO:0008006" key="5">
    <source>
        <dbReference type="Google" id="ProtNLM"/>
    </source>
</evidence>
<gene>
    <name evidence="3" type="ORF">IAB71_09255</name>
</gene>
<dbReference type="GO" id="GO:0005737">
    <property type="term" value="C:cytoplasm"/>
    <property type="evidence" value="ECO:0007669"/>
    <property type="project" value="InterPro"/>
</dbReference>
<dbReference type="SUPFAM" id="SSF53743">
    <property type="entry name" value="FucI/AraA N-terminal and middle domains"/>
    <property type="match status" value="1"/>
</dbReference>
<keyword evidence="2" id="KW-0119">Carbohydrate metabolism</keyword>
<dbReference type="EMBL" id="DVOO01000028">
    <property type="protein sequence ID" value="HIV25942.1"/>
    <property type="molecule type" value="Genomic_DNA"/>
</dbReference>
<dbReference type="AlphaFoldDB" id="A0A9D1P429"/>
<organism evidence="3 4">
    <name type="scientific">Candidatus Scatomonas pullistercoris</name>
    <dbReference type="NCBI Taxonomy" id="2840920"/>
    <lineage>
        <taxon>Bacteria</taxon>
        <taxon>Bacillati</taxon>
        <taxon>Bacillota</taxon>
        <taxon>Clostridia</taxon>
        <taxon>Lachnospirales</taxon>
        <taxon>Lachnospiraceae</taxon>
        <taxon>Lachnospiraceae incertae sedis</taxon>
        <taxon>Candidatus Scatomonas</taxon>
    </lineage>
</organism>
<keyword evidence="1" id="KW-0413">Isomerase</keyword>
<dbReference type="PANTHER" id="PTHR36120:SF2">
    <property type="entry name" value="FUCOSE ISOMERASE"/>
    <property type="match status" value="1"/>
</dbReference>
<sequence>MKKLGVYQILGPSDCNDARIPDYCRQYLQELSQMIGIEIYPADEKEFCQQDPKIFFIGSGGTAEKFSKVYRCAKGPYYLLTVPAWNSLAASMEILSFLHEKQEKGEILHGTAEENADRIKDLYTVAETKRKLSRMRIGAIGEAVTLVASRVNRQVMKERVGCELMDLDIEELIREYEAGGYEENEFVKGIKARSGNPDETEKALRVYGAVKRMVEKYHLDAVTVRCFDLLGAIQTTGCLALAILNAEGIPAACEGDTRSLLSMTILHELTGEPVFMANPSQMDTGKQEIIFAHCTVPANMPDDYTLTTHFESGIGVALAGHMNPGPVTVFKCDESMERYYVQNAELKESLQREDLCRTQLRLFLPEGTECFLKDPISNHQMICKGHWAGRIRRFFSD</sequence>
<dbReference type="Proteomes" id="UP000824169">
    <property type="component" value="Unassembled WGS sequence"/>
</dbReference>
<dbReference type="GO" id="GO:0005996">
    <property type="term" value="P:monosaccharide metabolic process"/>
    <property type="evidence" value="ECO:0007669"/>
    <property type="project" value="InterPro"/>
</dbReference>
<dbReference type="PANTHER" id="PTHR36120">
    <property type="entry name" value="FUCOSE ISOMERASE"/>
    <property type="match status" value="1"/>
</dbReference>
<evidence type="ECO:0000313" key="3">
    <source>
        <dbReference type="EMBL" id="HIV25942.1"/>
    </source>
</evidence>
<evidence type="ECO:0000256" key="2">
    <source>
        <dbReference type="ARBA" id="ARBA00023277"/>
    </source>
</evidence>
<proteinExistence type="predicted"/>
<reference evidence="3" key="2">
    <citation type="journal article" date="2021" name="PeerJ">
        <title>Extensive microbial diversity within the chicken gut microbiome revealed by metagenomics and culture.</title>
        <authorList>
            <person name="Gilroy R."/>
            <person name="Ravi A."/>
            <person name="Getino M."/>
            <person name="Pursley I."/>
            <person name="Horton D.L."/>
            <person name="Alikhan N.F."/>
            <person name="Baker D."/>
            <person name="Gharbi K."/>
            <person name="Hall N."/>
            <person name="Watson M."/>
            <person name="Adriaenssens E.M."/>
            <person name="Foster-Nyarko E."/>
            <person name="Jarju S."/>
            <person name="Secka A."/>
            <person name="Antonio M."/>
            <person name="Oren A."/>
            <person name="Chaudhuri R.R."/>
            <person name="La Ragione R."/>
            <person name="Hildebrand F."/>
            <person name="Pallen M.J."/>
        </authorList>
    </citation>
    <scope>NUCLEOTIDE SEQUENCE</scope>
    <source>
        <strain evidence="3">CHK188-20938</strain>
    </source>
</reference>
<name>A0A9D1P429_9FIRM</name>
<accession>A0A9D1P429</accession>
<reference evidence="3" key="1">
    <citation type="submission" date="2020-10" db="EMBL/GenBank/DDBJ databases">
        <authorList>
            <person name="Gilroy R."/>
        </authorList>
    </citation>
    <scope>NUCLEOTIDE SEQUENCE</scope>
    <source>
        <strain evidence="3">CHK188-20938</strain>
    </source>
</reference>